<sequence length="498" mass="55921">MTDRTLFPTTFRSKRTAAAPSRVSPTQTISQMLLQLSCWTPPAHFVLTPTTNGEIVPEVVIGIGTITNNHRFFYFEWLYNEFLARGGDDCNVLKYFIKALAFRRCRSVQLSSLTSIFNKLFRHPLLDLEDWEDIASIVSDMNSKALVDELIIHSKMATRQHRPCFYSHLMRFATEQMSAPCFTLVMSIVNAINTTGATWTEATMYHLLGAFCRIKDHMPYATILHLVTAWRDARLREDDADISASPFSVTLMSRILSLTERALGPDLPLAVKIMDLMGSRGEWNQCISIVEASYEYIPPPPNEPWWFYVIDAVSVDVQKLATEPPSPFCIYVVPFSTLRAICESAAFHPDTHNVFTTKLYPLRELFQRFPTQIVVGPPEIELAMRVGGFDKHELIPDAVAGHICPRCVLSSAPRTVFGAAFSVVGVETHECGLPSVLPADNGASQIVHFARCGMGLHSQIGRTLRVVTTNKFIVSELTPLTLRFASSWFDICDRITAY</sequence>
<dbReference type="AlphaFoldDB" id="A0A0S4J3N4"/>
<name>A0A0S4J3N4_BODSA</name>
<organism evidence="1 2">
    <name type="scientific">Bodo saltans</name>
    <name type="common">Flagellated protozoan</name>
    <dbReference type="NCBI Taxonomy" id="75058"/>
    <lineage>
        <taxon>Eukaryota</taxon>
        <taxon>Discoba</taxon>
        <taxon>Euglenozoa</taxon>
        <taxon>Kinetoplastea</taxon>
        <taxon>Metakinetoplastina</taxon>
        <taxon>Eubodonida</taxon>
        <taxon>Bodonidae</taxon>
        <taxon>Bodo</taxon>
    </lineage>
</organism>
<protein>
    <submittedName>
        <fullName evidence="1">Uncharacterized protein</fullName>
    </submittedName>
</protein>
<dbReference type="VEuPathDB" id="TriTrypDB:BSAL_91415"/>
<accession>A0A0S4J3N4</accession>
<evidence type="ECO:0000313" key="1">
    <source>
        <dbReference type="EMBL" id="CUG86037.1"/>
    </source>
</evidence>
<dbReference type="EMBL" id="CYKH01001232">
    <property type="protein sequence ID" value="CUG86037.1"/>
    <property type="molecule type" value="Genomic_DNA"/>
</dbReference>
<evidence type="ECO:0000313" key="2">
    <source>
        <dbReference type="Proteomes" id="UP000051952"/>
    </source>
</evidence>
<reference evidence="2" key="1">
    <citation type="submission" date="2015-09" db="EMBL/GenBank/DDBJ databases">
        <authorList>
            <consortium name="Pathogen Informatics"/>
        </authorList>
    </citation>
    <scope>NUCLEOTIDE SEQUENCE [LARGE SCALE GENOMIC DNA]</scope>
    <source>
        <strain evidence="2">Lake Konstanz</strain>
    </source>
</reference>
<proteinExistence type="predicted"/>
<gene>
    <name evidence="1" type="ORF">BSAL_91415</name>
</gene>
<keyword evidence="2" id="KW-1185">Reference proteome</keyword>
<dbReference type="Proteomes" id="UP000051952">
    <property type="component" value="Unassembled WGS sequence"/>
</dbReference>